<dbReference type="Proteomes" id="UP000031057">
    <property type="component" value="Unassembled WGS sequence"/>
</dbReference>
<dbReference type="EMBL" id="JTDI01000001">
    <property type="protein sequence ID" value="KHK93593.1"/>
    <property type="molecule type" value="Genomic_DNA"/>
</dbReference>
<evidence type="ECO:0000313" key="11">
    <source>
        <dbReference type="EMBL" id="KHK93593.1"/>
    </source>
</evidence>
<dbReference type="Pfam" id="PF02397">
    <property type="entry name" value="Bac_transf"/>
    <property type="match status" value="1"/>
</dbReference>
<comment type="similarity">
    <text evidence="2">Belongs to the bacterial sugar transferase family.</text>
</comment>
<evidence type="ECO:0000256" key="7">
    <source>
        <dbReference type="ARBA" id="ARBA00023136"/>
    </source>
</evidence>
<sequence length="205" mass="23322">MQQRFDTRRLIDIVVSASLIVLLMPVLLLITLLIVVTDPGPPIYSHRRVGLGGKSYGCLKFRSMCTGAERRLDQLLAKDPVLREEWLRDFKLANDPRVTRVGRFLRHTSLDELMQLFNVLAGSMSLVGPRPIVREELKRYGRFADHYMSVKPGLTGLWQVSGRSSVSYRRRVAADVLYVRSRSYALDMRILFMTVPAVLLARGSC</sequence>
<evidence type="ECO:0000256" key="3">
    <source>
        <dbReference type="ARBA" id="ARBA00022475"/>
    </source>
</evidence>
<evidence type="ECO:0000256" key="4">
    <source>
        <dbReference type="ARBA" id="ARBA00022679"/>
    </source>
</evidence>
<keyword evidence="3" id="KW-1003">Cell membrane</keyword>
<evidence type="ECO:0000259" key="10">
    <source>
        <dbReference type="Pfam" id="PF02397"/>
    </source>
</evidence>
<dbReference type="PANTHER" id="PTHR30576">
    <property type="entry name" value="COLANIC BIOSYNTHESIS UDP-GLUCOSE LIPID CARRIER TRANSFERASE"/>
    <property type="match status" value="1"/>
</dbReference>
<evidence type="ECO:0000256" key="8">
    <source>
        <dbReference type="ARBA" id="ARBA00023169"/>
    </source>
</evidence>
<gene>
    <name evidence="11" type="ORF">LK12_00225</name>
</gene>
<keyword evidence="8" id="KW-0270">Exopolysaccharide synthesis</keyword>
<name>A0A0B1ZWQ1_9SPHN</name>
<dbReference type="PANTHER" id="PTHR30576:SF4">
    <property type="entry name" value="UNDECAPRENYL-PHOSPHATE GALACTOSE PHOSPHOTRANSFERASE"/>
    <property type="match status" value="1"/>
</dbReference>
<reference evidence="11 12" key="1">
    <citation type="submission" date="2014-10" db="EMBL/GenBank/DDBJ databases">
        <title>Genome sequence of Novosphingobium malaysiense MUSC 273(T).</title>
        <authorList>
            <person name="Lee L.-H."/>
        </authorList>
    </citation>
    <scope>NUCLEOTIDE SEQUENCE [LARGE SCALE GENOMIC DNA]</scope>
    <source>
        <strain evidence="11 12">MUSC 273</strain>
    </source>
</reference>
<evidence type="ECO:0000256" key="6">
    <source>
        <dbReference type="ARBA" id="ARBA00022989"/>
    </source>
</evidence>
<evidence type="ECO:0000256" key="1">
    <source>
        <dbReference type="ARBA" id="ARBA00004236"/>
    </source>
</evidence>
<evidence type="ECO:0000256" key="2">
    <source>
        <dbReference type="ARBA" id="ARBA00006464"/>
    </source>
</evidence>
<dbReference type="GO" id="GO:0005886">
    <property type="term" value="C:plasma membrane"/>
    <property type="evidence" value="ECO:0007669"/>
    <property type="project" value="UniProtKB-SubCell"/>
</dbReference>
<keyword evidence="7 9" id="KW-0472">Membrane</keyword>
<organism evidence="11 12">
    <name type="scientific">Novosphingobium malaysiense</name>
    <dbReference type="NCBI Taxonomy" id="1348853"/>
    <lineage>
        <taxon>Bacteria</taxon>
        <taxon>Pseudomonadati</taxon>
        <taxon>Pseudomonadota</taxon>
        <taxon>Alphaproteobacteria</taxon>
        <taxon>Sphingomonadales</taxon>
        <taxon>Sphingomonadaceae</taxon>
        <taxon>Novosphingobium</taxon>
    </lineage>
</organism>
<feature type="domain" description="Bacterial sugar transferase" evidence="10">
    <location>
        <begin position="8"/>
        <end position="199"/>
    </location>
</feature>
<dbReference type="GO" id="GO:0016780">
    <property type="term" value="F:phosphotransferase activity, for other substituted phosphate groups"/>
    <property type="evidence" value="ECO:0007669"/>
    <property type="project" value="TreeGrafter"/>
</dbReference>
<accession>A0A0B1ZWQ1</accession>
<dbReference type="GO" id="GO:0000271">
    <property type="term" value="P:polysaccharide biosynthetic process"/>
    <property type="evidence" value="ECO:0007669"/>
    <property type="project" value="UniProtKB-KW"/>
</dbReference>
<evidence type="ECO:0000256" key="5">
    <source>
        <dbReference type="ARBA" id="ARBA00022692"/>
    </source>
</evidence>
<dbReference type="InterPro" id="IPR003362">
    <property type="entry name" value="Bact_transf"/>
</dbReference>
<comment type="subcellular location">
    <subcellularLocation>
        <location evidence="1">Cell membrane</location>
    </subcellularLocation>
</comment>
<evidence type="ECO:0000256" key="9">
    <source>
        <dbReference type="SAM" id="Phobius"/>
    </source>
</evidence>
<comment type="caution">
    <text evidence="11">The sequence shown here is derived from an EMBL/GenBank/DDBJ whole genome shotgun (WGS) entry which is preliminary data.</text>
</comment>
<proteinExistence type="inferred from homology"/>
<keyword evidence="4" id="KW-0808">Transferase</keyword>
<feature type="transmembrane region" description="Helical" evidence="9">
    <location>
        <begin position="12"/>
        <end position="36"/>
    </location>
</feature>
<dbReference type="STRING" id="1348853.LK12_00225"/>
<dbReference type="AlphaFoldDB" id="A0A0B1ZWQ1"/>
<keyword evidence="6 9" id="KW-1133">Transmembrane helix</keyword>
<dbReference type="RefSeq" id="WP_039279909.1">
    <property type="nucleotide sequence ID" value="NZ_JTDI01000001.1"/>
</dbReference>
<keyword evidence="5 9" id="KW-0812">Transmembrane</keyword>
<keyword evidence="12" id="KW-1185">Reference proteome</keyword>
<protein>
    <recommendedName>
        <fullName evidence="10">Bacterial sugar transferase domain-containing protein</fullName>
    </recommendedName>
</protein>
<evidence type="ECO:0000313" key="12">
    <source>
        <dbReference type="Proteomes" id="UP000031057"/>
    </source>
</evidence>